<gene>
    <name evidence="1" type="ORF">L2E82_39954</name>
</gene>
<sequence>MIHRFLQLRFNSISYLRSRFVDTLCLHLSYPSLSKEKMDPSPEITLIKDLDITKSTFNLKVKVLRLWTQPDLRNIGEIFSIEMILMDEEGNKIQGNVLRKWFARFQPVLQEDIIGDVVTYTPIETIQKDKGNTTKKLTIQLQNLEGTRVFVTLWNKFAQQFSDFLDEHTQQHRVIVIVQFATVNYWRGRATVSTYYDISKVYIGSDIHDINEFKQKFIGNTANTISSERMTVVSSKGYSYEKDFLITTEFSTLNDVMECKEVKTFIVFGTVVGFQHNFQWHYAGCKGCHCKAYQVDGDKDVYECKSSKCQGKVINVVQRYKIPLRVQDYYATVTLTLFDSDANNILGISATELYDKYKQLGDVDVMPKEFDVFLGKRYAFKIEVKQFNLDNNSRVYSITKFTSDEKILSSLLEKLDGQQPTQSDSFNLNISDSASMDDGSKHKDASHV</sequence>
<proteinExistence type="predicted"/>
<organism evidence="1 2">
    <name type="scientific">Cichorium intybus</name>
    <name type="common">Chicory</name>
    <dbReference type="NCBI Taxonomy" id="13427"/>
    <lineage>
        <taxon>Eukaryota</taxon>
        <taxon>Viridiplantae</taxon>
        <taxon>Streptophyta</taxon>
        <taxon>Embryophyta</taxon>
        <taxon>Tracheophyta</taxon>
        <taxon>Spermatophyta</taxon>
        <taxon>Magnoliopsida</taxon>
        <taxon>eudicotyledons</taxon>
        <taxon>Gunneridae</taxon>
        <taxon>Pentapetalae</taxon>
        <taxon>asterids</taxon>
        <taxon>campanulids</taxon>
        <taxon>Asterales</taxon>
        <taxon>Asteraceae</taxon>
        <taxon>Cichorioideae</taxon>
        <taxon>Cichorieae</taxon>
        <taxon>Cichoriinae</taxon>
        <taxon>Cichorium</taxon>
    </lineage>
</organism>
<protein>
    <submittedName>
        <fullName evidence="1">Uncharacterized protein</fullName>
    </submittedName>
</protein>
<evidence type="ECO:0000313" key="2">
    <source>
        <dbReference type="Proteomes" id="UP001055811"/>
    </source>
</evidence>
<evidence type="ECO:0000313" key="1">
    <source>
        <dbReference type="EMBL" id="KAI3710180.1"/>
    </source>
</evidence>
<name>A0ACB9AJR0_CICIN</name>
<reference evidence="2" key="1">
    <citation type="journal article" date="2022" name="Mol. Ecol. Resour.">
        <title>The genomes of chicory, endive, great burdock and yacon provide insights into Asteraceae palaeo-polyploidization history and plant inulin production.</title>
        <authorList>
            <person name="Fan W."/>
            <person name="Wang S."/>
            <person name="Wang H."/>
            <person name="Wang A."/>
            <person name="Jiang F."/>
            <person name="Liu H."/>
            <person name="Zhao H."/>
            <person name="Xu D."/>
            <person name="Zhang Y."/>
        </authorList>
    </citation>
    <scope>NUCLEOTIDE SEQUENCE [LARGE SCALE GENOMIC DNA]</scope>
    <source>
        <strain evidence="2">cv. Punajuju</strain>
    </source>
</reference>
<comment type="caution">
    <text evidence="1">The sequence shown here is derived from an EMBL/GenBank/DDBJ whole genome shotgun (WGS) entry which is preliminary data.</text>
</comment>
<accession>A0ACB9AJR0</accession>
<dbReference type="EMBL" id="CM042015">
    <property type="protein sequence ID" value="KAI3710180.1"/>
    <property type="molecule type" value="Genomic_DNA"/>
</dbReference>
<reference evidence="1 2" key="2">
    <citation type="journal article" date="2022" name="Mol. Ecol. Resour.">
        <title>The genomes of chicory, endive, great burdock and yacon provide insights into Asteraceae paleo-polyploidization history and plant inulin production.</title>
        <authorList>
            <person name="Fan W."/>
            <person name="Wang S."/>
            <person name="Wang H."/>
            <person name="Wang A."/>
            <person name="Jiang F."/>
            <person name="Liu H."/>
            <person name="Zhao H."/>
            <person name="Xu D."/>
            <person name="Zhang Y."/>
        </authorList>
    </citation>
    <scope>NUCLEOTIDE SEQUENCE [LARGE SCALE GENOMIC DNA]</scope>
    <source>
        <strain evidence="2">cv. Punajuju</strain>
        <tissue evidence="1">Leaves</tissue>
    </source>
</reference>
<keyword evidence="2" id="KW-1185">Reference proteome</keyword>
<dbReference type="Proteomes" id="UP001055811">
    <property type="component" value="Linkage Group LG07"/>
</dbReference>